<dbReference type="EMBL" id="JAYKXP010000002">
    <property type="protein sequence ID" value="KAK7061054.1"/>
    <property type="molecule type" value="Genomic_DNA"/>
</dbReference>
<dbReference type="PROSITE" id="PS50157">
    <property type="entry name" value="ZINC_FINGER_C2H2_2"/>
    <property type="match status" value="1"/>
</dbReference>
<dbReference type="PROSITE" id="PS00028">
    <property type="entry name" value="ZINC_FINGER_C2H2_1"/>
    <property type="match status" value="1"/>
</dbReference>
<evidence type="ECO:0000256" key="2">
    <source>
        <dbReference type="SAM" id="MobiDB-lite"/>
    </source>
</evidence>
<comment type="caution">
    <text evidence="4">The sequence shown here is derived from an EMBL/GenBank/DDBJ whole genome shotgun (WGS) entry which is preliminary data.</text>
</comment>
<keyword evidence="1" id="KW-0479">Metal-binding</keyword>
<dbReference type="InterPro" id="IPR036236">
    <property type="entry name" value="Znf_C2H2_sf"/>
</dbReference>
<evidence type="ECO:0000313" key="4">
    <source>
        <dbReference type="EMBL" id="KAK7061054.1"/>
    </source>
</evidence>
<keyword evidence="5" id="KW-1185">Reference proteome</keyword>
<reference evidence="4 5" key="1">
    <citation type="submission" date="2024-01" db="EMBL/GenBank/DDBJ databases">
        <title>A draft genome for a cacao thread blight-causing isolate of Paramarasmius palmivorus.</title>
        <authorList>
            <person name="Baruah I.K."/>
            <person name="Bukari Y."/>
            <person name="Amoako-Attah I."/>
            <person name="Meinhardt L.W."/>
            <person name="Bailey B.A."/>
            <person name="Cohen S.P."/>
        </authorList>
    </citation>
    <scope>NUCLEOTIDE SEQUENCE [LARGE SCALE GENOMIC DNA]</scope>
    <source>
        <strain evidence="4 5">GH-12</strain>
    </source>
</reference>
<dbReference type="AlphaFoldDB" id="A0AAW0EA89"/>
<keyword evidence="1" id="KW-0862">Zinc</keyword>
<evidence type="ECO:0000256" key="1">
    <source>
        <dbReference type="PROSITE-ProRule" id="PRU00042"/>
    </source>
</evidence>
<accession>A0AAW0EA89</accession>
<feature type="compositionally biased region" description="Basic and acidic residues" evidence="2">
    <location>
        <begin position="46"/>
        <end position="55"/>
    </location>
</feature>
<keyword evidence="1" id="KW-0863">Zinc-finger</keyword>
<organism evidence="4 5">
    <name type="scientific">Paramarasmius palmivorus</name>
    <dbReference type="NCBI Taxonomy" id="297713"/>
    <lineage>
        <taxon>Eukaryota</taxon>
        <taxon>Fungi</taxon>
        <taxon>Dikarya</taxon>
        <taxon>Basidiomycota</taxon>
        <taxon>Agaricomycotina</taxon>
        <taxon>Agaricomycetes</taxon>
        <taxon>Agaricomycetidae</taxon>
        <taxon>Agaricales</taxon>
        <taxon>Marasmiineae</taxon>
        <taxon>Marasmiaceae</taxon>
        <taxon>Paramarasmius</taxon>
    </lineage>
</organism>
<dbReference type="Gene3D" id="3.30.160.60">
    <property type="entry name" value="Classic Zinc Finger"/>
    <property type="match status" value="1"/>
</dbReference>
<evidence type="ECO:0000313" key="5">
    <source>
        <dbReference type="Proteomes" id="UP001383192"/>
    </source>
</evidence>
<feature type="compositionally biased region" description="Low complexity" evidence="2">
    <location>
        <begin position="35"/>
        <end position="45"/>
    </location>
</feature>
<dbReference type="SUPFAM" id="SSF57667">
    <property type="entry name" value="beta-beta-alpha zinc fingers"/>
    <property type="match status" value="1"/>
</dbReference>
<sequence length="258" mass="28104">MHQSYFLQRDPSEGYTEESRRSSECAYPLYQFPPSASATSDSTTDGGEKAEDVPGRWDTLSDAQMTAQPYSPGGEIGSSGLPNIFGPSPPLSFHSGTCQSSWTQWEALGRCRGSDDPLAPGAVIRTSNLALPDPITGHDAKSPAASVDTCGGGSPHICMVPRIAKPVVASENVIGASARRRLPTNPEDLFRCTFPSCASTFTTRYNLNNHIKSHLGAKEHKCDYCSYEAVTKSDIRRHMKTCKFRTARCEVESHSRIR</sequence>
<dbReference type="GO" id="GO:0008270">
    <property type="term" value="F:zinc ion binding"/>
    <property type="evidence" value="ECO:0007669"/>
    <property type="project" value="UniProtKB-KW"/>
</dbReference>
<name>A0AAW0EA89_9AGAR</name>
<evidence type="ECO:0000259" key="3">
    <source>
        <dbReference type="PROSITE" id="PS50157"/>
    </source>
</evidence>
<dbReference type="InterPro" id="IPR013087">
    <property type="entry name" value="Znf_C2H2_type"/>
</dbReference>
<feature type="domain" description="C2H2-type" evidence="3">
    <location>
        <begin position="190"/>
        <end position="219"/>
    </location>
</feature>
<protein>
    <recommendedName>
        <fullName evidence="3">C2H2-type domain-containing protein</fullName>
    </recommendedName>
</protein>
<gene>
    <name evidence="4" type="ORF">VNI00_000789</name>
</gene>
<feature type="region of interest" description="Disordered" evidence="2">
    <location>
        <begin position="1"/>
        <end position="55"/>
    </location>
</feature>
<dbReference type="SMART" id="SM00355">
    <property type="entry name" value="ZnF_C2H2"/>
    <property type="match status" value="2"/>
</dbReference>
<dbReference type="Proteomes" id="UP001383192">
    <property type="component" value="Unassembled WGS sequence"/>
</dbReference>
<proteinExistence type="predicted"/>